<name>A0A936NAX2_9ACTN</name>
<keyword evidence="1" id="KW-1133">Transmembrane helix</keyword>
<organism evidence="2 3">
    <name type="scientific">Candidatus Neomicrothrix subdominans</name>
    <dbReference type="NCBI Taxonomy" id="2954438"/>
    <lineage>
        <taxon>Bacteria</taxon>
        <taxon>Bacillati</taxon>
        <taxon>Actinomycetota</taxon>
        <taxon>Acidimicrobiia</taxon>
        <taxon>Acidimicrobiales</taxon>
        <taxon>Microthrixaceae</taxon>
        <taxon>Candidatus Neomicrothrix</taxon>
    </lineage>
</organism>
<evidence type="ECO:0000256" key="1">
    <source>
        <dbReference type="SAM" id="Phobius"/>
    </source>
</evidence>
<accession>A0A936NAX2</accession>
<keyword evidence="1" id="KW-0472">Membrane</keyword>
<proteinExistence type="predicted"/>
<keyword evidence="1" id="KW-0812">Transmembrane</keyword>
<protein>
    <submittedName>
        <fullName evidence="2">Uncharacterized protein</fullName>
    </submittedName>
</protein>
<dbReference type="Proteomes" id="UP000727993">
    <property type="component" value="Unassembled WGS sequence"/>
</dbReference>
<sequence>MLCDITGSVDTASVTDDELVAQAIAADPTDELPDDAVSFDELTGVVDHELLPDWYMPRPGPRARIIDGWRRRLVVAVVGSIVLVDAAGFCVIYGRITIG</sequence>
<comment type="caution">
    <text evidence="2">The sequence shown here is derived from an EMBL/GenBank/DDBJ whole genome shotgun (WGS) entry which is preliminary data.</text>
</comment>
<dbReference type="EMBL" id="JADJZA010000006">
    <property type="protein sequence ID" value="MBK9296930.1"/>
    <property type="molecule type" value="Genomic_DNA"/>
</dbReference>
<dbReference type="AlphaFoldDB" id="A0A936NAX2"/>
<evidence type="ECO:0000313" key="2">
    <source>
        <dbReference type="EMBL" id="MBK9296930.1"/>
    </source>
</evidence>
<evidence type="ECO:0000313" key="3">
    <source>
        <dbReference type="Proteomes" id="UP000727993"/>
    </source>
</evidence>
<feature type="transmembrane region" description="Helical" evidence="1">
    <location>
        <begin position="73"/>
        <end position="96"/>
    </location>
</feature>
<gene>
    <name evidence="2" type="ORF">IPN02_08850</name>
</gene>
<reference evidence="2 3" key="1">
    <citation type="submission" date="2020-10" db="EMBL/GenBank/DDBJ databases">
        <title>Connecting structure to function with the recovery of over 1000 high-quality activated sludge metagenome-assembled genomes encoding full-length rRNA genes using long-read sequencing.</title>
        <authorList>
            <person name="Singleton C.M."/>
            <person name="Petriglieri F."/>
            <person name="Kristensen J.M."/>
            <person name="Kirkegaard R.H."/>
            <person name="Michaelsen T.Y."/>
            <person name="Andersen M.H."/>
            <person name="Karst S.M."/>
            <person name="Dueholm M.S."/>
            <person name="Nielsen P.H."/>
            <person name="Albertsen M."/>
        </authorList>
    </citation>
    <scope>NUCLEOTIDE SEQUENCE [LARGE SCALE GENOMIC DNA]</scope>
    <source>
        <strain evidence="2">Lyne_18-Q3-R50-59_MAXAC.006</strain>
    </source>
</reference>